<accession>A0ABV0IVC9</accession>
<dbReference type="InterPro" id="IPR050272">
    <property type="entry name" value="Isochorismatase-like_hydrls"/>
</dbReference>
<comment type="caution">
    <text evidence="3">The sequence shown here is derived from an EMBL/GenBank/DDBJ whole genome shotgun (WGS) entry which is preliminary data.</text>
</comment>
<dbReference type="EC" id="3.-.-.-" evidence="3"/>
<feature type="domain" description="Isochorismatase-like" evidence="2">
    <location>
        <begin position="4"/>
        <end position="156"/>
    </location>
</feature>
<gene>
    <name evidence="3" type="ORF">ABI908_14235</name>
</gene>
<evidence type="ECO:0000313" key="4">
    <source>
        <dbReference type="Proteomes" id="UP001462502"/>
    </source>
</evidence>
<dbReference type="EMBL" id="JBDXMI010000001">
    <property type="protein sequence ID" value="MEO9385252.1"/>
    <property type="molecule type" value="Genomic_DNA"/>
</dbReference>
<dbReference type="Proteomes" id="UP001462502">
    <property type="component" value="Unassembled WGS sequence"/>
</dbReference>
<evidence type="ECO:0000313" key="3">
    <source>
        <dbReference type="EMBL" id="MEO9385252.1"/>
    </source>
</evidence>
<protein>
    <submittedName>
        <fullName evidence="3">Cysteine hydrolase family protein</fullName>
        <ecNumber evidence="3">3.-.-.-</ecNumber>
    </submittedName>
</protein>
<dbReference type="InterPro" id="IPR036380">
    <property type="entry name" value="Isochorismatase-like_sf"/>
</dbReference>
<dbReference type="InterPro" id="IPR000868">
    <property type="entry name" value="Isochorismatase-like_dom"/>
</dbReference>
<evidence type="ECO:0000259" key="2">
    <source>
        <dbReference type="Pfam" id="PF00857"/>
    </source>
</evidence>
<dbReference type="SUPFAM" id="SSF52499">
    <property type="entry name" value="Isochorismatase-like hydrolases"/>
    <property type="match status" value="1"/>
</dbReference>
<reference evidence="3 4" key="1">
    <citation type="submission" date="2024-05" db="EMBL/GenBank/DDBJ databases">
        <authorList>
            <person name="De Oliveira J.P."/>
            <person name="Noriler S.A."/>
            <person name="De Oliveira A.G."/>
            <person name="Sipoli D.S."/>
        </authorList>
    </citation>
    <scope>NUCLEOTIDE SEQUENCE [LARGE SCALE GENOMIC DNA]</scope>
    <source>
        <strain evidence="3 4">LABIM192</strain>
    </source>
</reference>
<keyword evidence="1 3" id="KW-0378">Hydrolase</keyword>
<dbReference type="GO" id="GO:0016787">
    <property type="term" value="F:hydrolase activity"/>
    <property type="evidence" value="ECO:0007669"/>
    <property type="project" value="UniProtKB-KW"/>
</dbReference>
<proteinExistence type="predicted"/>
<keyword evidence="4" id="KW-1185">Reference proteome</keyword>
<dbReference type="PANTHER" id="PTHR43540:SF1">
    <property type="entry name" value="ISOCHORISMATASE HYDROLASE"/>
    <property type="match status" value="1"/>
</dbReference>
<evidence type="ECO:0000256" key="1">
    <source>
        <dbReference type="ARBA" id="ARBA00022801"/>
    </source>
</evidence>
<organism evidence="3 4">
    <name type="scientific">Chromobacterium phragmitis</name>
    <dbReference type="NCBI Taxonomy" id="2202141"/>
    <lineage>
        <taxon>Bacteria</taxon>
        <taxon>Pseudomonadati</taxon>
        <taxon>Pseudomonadota</taxon>
        <taxon>Betaproteobacteria</taxon>
        <taxon>Neisseriales</taxon>
        <taxon>Chromobacteriaceae</taxon>
        <taxon>Chromobacterium</taxon>
    </lineage>
</organism>
<dbReference type="CDD" id="cd01014">
    <property type="entry name" value="nicotinamidase_related"/>
    <property type="match status" value="1"/>
</dbReference>
<dbReference type="Pfam" id="PF00857">
    <property type="entry name" value="Isochorismatase"/>
    <property type="match status" value="1"/>
</dbReference>
<dbReference type="PANTHER" id="PTHR43540">
    <property type="entry name" value="PEROXYUREIDOACRYLATE/UREIDOACRYLATE AMIDOHYDROLASE-RELATED"/>
    <property type="match status" value="1"/>
</dbReference>
<sequence length="178" mass="18789">MKQALLVIDVQSGMFDQAPFPDDMEAVLERINGLAERARAAGAPVIWVQHESPAGLLGRGGPGWQLAAGLRTADGDRYLAKTTPDSFLRTELDALLKQLGVEGVAICGYASEFCVDTTTRSALARGIPVTLAGDAHTTHDKPHAKAAVIRAHHSFALGNLSSFGTPIAVKDAADITFD</sequence>
<dbReference type="Gene3D" id="3.40.50.850">
    <property type="entry name" value="Isochorismatase-like"/>
    <property type="match status" value="1"/>
</dbReference>
<dbReference type="RefSeq" id="WP_347936174.1">
    <property type="nucleotide sequence ID" value="NZ_CP158160.1"/>
</dbReference>
<name>A0ABV0IVC9_9NEIS</name>